<dbReference type="Gene3D" id="2.60.120.200">
    <property type="match status" value="1"/>
</dbReference>
<dbReference type="Pfam" id="PF13385">
    <property type="entry name" value="Laminin_G_3"/>
    <property type="match status" value="1"/>
</dbReference>
<reference evidence="1" key="1">
    <citation type="journal article" date="2014" name="Front. Microbiol.">
        <title>High frequency of phylogenetically diverse reductive dehalogenase-homologous genes in deep subseafloor sedimentary metagenomes.</title>
        <authorList>
            <person name="Kawai M."/>
            <person name="Futagami T."/>
            <person name="Toyoda A."/>
            <person name="Takaki Y."/>
            <person name="Nishi S."/>
            <person name="Hori S."/>
            <person name="Arai W."/>
            <person name="Tsubouchi T."/>
            <person name="Morono Y."/>
            <person name="Uchiyama I."/>
            <person name="Ito T."/>
            <person name="Fujiyama A."/>
            <person name="Inagaki F."/>
            <person name="Takami H."/>
        </authorList>
    </citation>
    <scope>NUCLEOTIDE SEQUENCE</scope>
    <source>
        <strain evidence="1">Expedition CK06-06</strain>
    </source>
</reference>
<gene>
    <name evidence="1" type="ORF">S06H3_16541</name>
</gene>
<protein>
    <recommendedName>
        <fullName evidence="2">Laminin G domain-containing protein</fullName>
    </recommendedName>
</protein>
<name>X1MGB3_9ZZZZ</name>
<organism evidence="1">
    <name type="scientific">marine sediment metagenome</name>
    <dbReference type="NCBI Taxonomy" id="412755"/>
    <lineage>
        <taxon>unclassified sequences</taxon>
        <taxon>metagenomes</taxon>
        <taxon>ecological metagenomes</taxon>
    </lineage>
</organism>
<dbReference type="SUPFAM" id="SSF49899">
    <property type="entry name" value="Concanavalin A-like lectins/glucanases"/>
    <property type="match status" value="1"/>
</dbReference>
<dbReference type="AlphaFoldDB" id="X1MGB3"/>
<evidence type="ECO:0008006" key="2">
    <source>
        <dbReference type="Google" id="ProtNLM"/>
    </source>
</evidence>
<dbReference type="InterPro" id="IPR013320">
    <property type="entry name" value="ConA-like_dom_sf"/>
</dbReference>
<dbReference type="EMBL" id="BARV01008187">
    <property type="protein sequence ID" value="GAI17106.1"/>
    <property type="molecule type" value="Genomic_DNA"/>
</dbReference>
<sequence length="100" mass="10723">MAGKYEVGFGYILGISDVNNNVIKFYTEGSGGADTLESPLTYNDGNWHHLVGTWDGVTKRLYIDSVEVSSVAYGVNTAFMLSLISGSTPIISSVVNGRRA</sequence>
<proteinExistence type="predicted"/>
<accession>X1MGB3</accession>
<comment type="caution">
    <text evidence="1">The sequence shown here is derived from an EMBL/GenBank/DDBJ whole genome shotgun (WGS) entry which is preliminary data.</text>
</comment>
<evidence type="ECO:0000313" key="1">
    <source>
        <dbReference type="EMBL" id="GAI17106.1"/>
    </source>
</evidence>